<evidence type="ECO:0000313" key="2">
    <source>
        <dbReference type="Proteomes" id="UP000678499"/>
    </source>
</evidence>
<keyword evidence="2" id="KW-1185">Reference proteome</keyword>
<reference evidence="1" key="1">
    <citation type="submission" date="2020-11" db="EMBL/GenBank/DDBJ databases">
        <authorList>
            <person name="Tran Van P."/>
        </authorList>
    </citation>
    <scope>NUCLEOTIDE SEQUENCE</scope>
</reference>
<protein>
    <submittedName>
        <fullName evidence="1">Uncharacterized protein</fullName>
    </submittedName>
</protein>
<dbReference type="EMBL" id="CAJPEX010008222">
    <property type="protein sequence ID" value="CAG0924600.1"/>
    <property type="molecule type" value="Genomic_DNA"/>
</dbReference>
<sequence>MQVINDENMHRERVFVQPQLMPRLERRTFFALQNVDQNGMDLEIRPAPGFQERSGGYWRPEDADYITEIQAVEQCSKAPRRAPLPKAIFTSSTPQPSRTRYECMYAERTRLRILPPGPEYPGSPQRIAYLQNELDSMMNSRARERFVGKPMRLRGGGGKSRVPEPVPPTMDEMLSKMLAGGFSEGAGFSLPQGLVPTRTTTGGSFRPEQVPPPDYCANVTTPPGCVRDLRLQIPNTGEVTITDDVGECERHKCPTWVNLDVKFKDGSYQVNIERLPDAECVETARVAKVRADLLGEELPDDCPVNKKEQSWKPALDPIKIHKQLFGGATLDTETFEKVRTMWYSDDPKKNFTCCECADTLDGEEESGPGGDTKYQELQASYLQVPAPLVPLHHIMENIEGLESTGWSHEHIEALTAKRLRSLTTLRRNLCKYMLEMKNCMRKVKELSQSDADKMFYAAKVASKLAILSESDI</sequence>
<dbReference type="Proteomes" id="UP000678499">
    <property type="component" value="Unassembled WGS sequence"/>
</dbReference>
<feature type="non-terminal residue" evidence="1">
    <location>
        <position position="472"/>
    </location>
</feature>
<name>A0A7R9GL67_9CRUS</name>
<organism evidence="1">
    <name type="scientific">Notodromas monacha</name>
    <dbReference type="NCBI Taxonomy" id="399045"/>
    <lineage>
        <taxon>Eukaryota</taxon>
        <taxon>Metazoa</taxon>
        <taxon>Ecdysozoa</taxon>
        <taxon>Arthropoda</taxon>
        <taxon>Crustacea</taxon>
        <taxon>Oligostraca</taxon>
        <taxon>Ostracoda</taxon>
        <taxon>Podocopa</taxon>
        <taxon>Podocopida</taxon>
        <taxon>Cypridocopina</taxon>
        <taxon>Cypridoidea</taxon>
        <taxon>Cyprididae</taxon>
        <taxon>Notodromas</taxon>
    </lineage>
</organism>
<dbReference type="EMBL" id="OA890259">
    <property type="protein sequence ID" value="CAD7284448.1"/>
    <property type="molecule type" value="Genomic_DNA"/>
</dbReference>
<evidence type="ECO:0000313" key="1">
    <source>
        <dbReference type="EMBL" id="CAD7284448.1"/>
    </source>
</evidence>
<accession>A0A7R9GL67</accession>
<gene>
    <name evidence="1" type="ORF">NMOB1V02_LOCUS12054</name>
</gene>
<dbReference type="AlphaFoldDB" id="A0A7R9GL67"/>
<proteinExistence type="predicted"/>